<evidence type="ECO:0000256" key="2">
    <source>
        <dbReference type="PROSITE-ProRule" id="PRU00708"/>
    </source>
</evidence>
<accession>A0ABR2MET0</accession>
<feature type="domain" description="PROP1-like PPR" evidence="3">
    <location>
        <begin position="185"/>
        <end position="300"/>
    </location>
</feature>
<comment type="caution">
    <text evidence="4">The sequence shown here is derived from an EMBL/GenBank/DDBJ whole genome shotgun (WGS) entry which is preliminary data.</text>
</comment>
<dbReference type="PANTHER" id="PTHR46862:SF3">
    <property type="entry name" value="OS07G0661900 PROTEIN"/>
    <property type="match status" value="1"/>
</dbReference>
<dbReference type="InterPro" id="IPR002885">
    <property type="entry name" value="PPR_rpt"/>
</dbReference>
<feature type="repeat" description="PPR" evidence="2">
    <location>
        <begin position="205"/>
        <end position="239"/>
    </location>
</feature>
<feature type="repeat" description="PPR" evidence="2">
    <location>
        <begin position="310"/>
        <end position="344"/>
    </location>
</feature>
<dbReference type="PROSITE" id="PS51375">
    <property type="entry name" value="PPR"/>
    <property type="match status" value="4"/>
</dbReference>
<gene>
    <name evidence="4" type="ORF">KSP40_PGU011734</name>
</gene>
<evidence type="ECO:0000259" key="3">
    <source>
        <dbReference type="Pfam" id="PF17177"/>
    </source>
</evidence>
<dbReference type="EMBL" id="JBBWWR010000009">
    <property type="protein sequence ID" value="KAK8961478.1"/>
    <property type="molecule type" value="Genomic_DNA"/>
</dbReference>
<feature type="repeat" description="PPR" evidence="2">
    <location>
        <begin position="170"/>
        <end position="204"/>
    </location>
</feature>
<keyword evidence="5" id="KW-1185">Reference proteome</keyword>
<evidence type="ECO:0000313" key="4">
    <source>
        <dbReference type="EMBL" id="KAK8961478.1"/>
    </source>
</evidence>
<keyword evidence="1" id="KW-0677">Repeat</keyword>
<name>A0ABR2MET0_9ASPA</name>
<evidence type="ECO:0000256" key="1">
    <source>
        <dbReference type="ARBA" id="ARBA00022737"/>
    </source>
</evidence>
<dbReference type="NCBIfam" id="TIGR00756">
    <property type="entry name" value="PPR"/>
    <property type="match status" value="2"/>
</dbReference>
<proteinExistence type="predicted"/>
<dbReference type="Gene3D" id="1.25.40.10">
    <property type="entry name" value="Tetratricopeptide repeat domain"/>
    <property type="match status" value="2"/>
</dbReference>
<dbReference type="Pfam" id="PF17177">
    <property type="entry name" value="PPR_long"/>
    <property type="match status" value="1"/>
</dbReference>
<organism evidence="4 5">
    <name type="scientific">Platanthera guangdongensis</name>
    <dbReference type="NCBI Taxonomy" id="2320717"/>
    <lineage>
        <taxon>Eukaryota</taxon>
        <taxon>Viridiplantae</taxon>
        <taxon>Streptophyta</taxon>
        <taxon>Embryophyta</taxon>
        <taxon>Tracheophyta</taxon>
        <taxon>Spermatophyta</taxon>
        <taxon>Magnoliopsida</taxon>
        <taxon>Liliopsida</taxon>
        <taxon>Asparagales</taxon>
        <taxon>Orchidaceae</taxon>
        <taxon>Orchidoideae</taxon>
        <taxon>Orchideae</taxon>
        <taxon>Orchidinae</taxon>
        <taxon>Platanthera</taxon>
    </lineage>
</organism>
<dbReference type="InterPro" id="IPR033443">
    <property type="entry name" value="PROP1-like_PPR_dom"/>
</dbReference>
<protein>
    <submittedName>
        <fullName evidence="4">Pentatricopeptide repeat-containing protein</fullName>
    </submittedName>
</protein>
<dbReference type="Proteomes" id="UP001412067">
    <property type="component" value="Unassembled WGS sequence"/>
</dbReference>
<sequence>MWKCVSKTIGNKILNNKNIFISESCIPQGGHAALLSRISFHARFSRCSNPSPVRSRSTAAPILLHCLSRFTLELFKLKWHDVGSNLTDAQEHAISQLPSAMTKRSKAVMRHIVCFSHEGNLFNLLALWVKAMHPKRCEWLSVLKELKRMEISLFFEAMEFALTEESFEANVRDYTKLIDTYTKHHRLQDAQTAFQSMKTRGFPCDQVTLTVLVNMYSRAGDLRRAQEAFEDLKLLRSPPDKRAYGSMVMAYVRAGNLNLAESLLKEMEAEEVFAGSEVYKAMLRAFSMDGDAGGAQRVFDAIQFAGIVPDCKLCALLVNAYCIAGNSDGARSTVENMRAAGLEPNAKCVALMLGSYRRENKLEKALSFLMELERDGVAIEAEAAEVLAQWLRQLGVAGELDAGLSEFLAVKGARKVDLW</sequence>
<reference evidence="4 5" key="1">
    <citation type="journal article" date="2022" name="Nat. Plants">
        <title>Genomes of leafy and leafless Platanthera orchids illuminate the evolution of mycoheterotrophy.</title>
        <authorList>
            <person name="Li M.H."/>
            <person name="Liu K.W."/>
            <person name="Li Z."/>
            <person name="Lu H.C."/>
            <person name="Ye Q.L."/>
            <person name="Zhang D."/>
            <person name="Wang J.Y."/>
            <person name="Li Y.F."/>
            <person name="Zhong Z.M."/>
            <person name="Liu X."/>
            <person name="Yu X."/>
            <person name="Liu D.K."/>
            <person name="Tu X.D."/>
            <person name="Liu B."/>
            <person name="Hao Y."/>
            <person name="Liao X.Y."/>
            <person name="Jiang Y.T."/>
            <person name="Sun W.H."/>
            <person name="Chen J."/>
            <person name="Chen Y.Q."/>
            <person name="Ai Y."/>
            <person name="Zhai J.W."/>
            <person name="Wu S.S."/>
            <person name="Zhou Z."/>
            <person name="Hsiao Y.Y."/>
            <person name="Wu W.L."/>
            <person name="Chen Y.Y."/>
            <person name="Lin Y.F."/>
            <person name="Hsu J.L."/>
            <person name="Li C.Y."/>
            <person name="Wang Z.W."/>
            <person name="Zhao X."/>
            <person name="Zhong W.Y."/>
            <person name="Ma X.K."/>
            <person name="Ma L."/>
            <person name="Huang J."/>
            <person name="Chen G.Z."/>
            <person name="Huang M.Z."/>
            <person name="Huang L."/>
            <person name="Peng D.H."/>
            <person name="Luo Y.B."/>
            <person name="Zou S.Q."/>
            <person name="Chen S.P."/>
            <person name="Lan S."/>
            <person name="Tsai W.C."/>
            <person name="Van de Peer Y."/>
            <person name="Liu Z.J."/>
        </authorList>
    </citation>
    <scope>NUCLEOTIDE SEQUENCE [LARGE SCALE GENOMIC DNA]</scope>
    <source>
        <strain evidence="4">Lor288</strain>
    </source>
</reference>
<evidence type="ECO:0000313" key="5">
    <source>
        <dbReference type="Proteomes" id="UP001412067"/>
    </source>
</evidence>
<dbReference type="InterPro" id="IPR011990">
    <property type="entry name" value="TPR-like_helical_dom_sf"/>
</dbReference>
<dbReference type="Pfam" id="PF01535">
    <property type="entry name" value="PPR"/>
    <property type="match status" value="2"/>
</dbReference>
<dbReference type="PANTHER" id="PTHR46862">
    <property type="entry name" value="OS07G0661900 PROTEIN"/>
    <property type="match status" value="1"/>
</dbReference>
<feature type="repeat" description="PPR" evidence="2">
    <location>
        <begin position="240"/>
        <end position="274"/>
    </location>
</feature>